<keyword evidence="1" id="KW-0472">Membrane</keyword>
<proteinExistence type="predicted"/>
<feature type="transmembrane region" description="Helical" evidence="1">
    <location>
        <begin position="67"/>
        <end position="87"/>
    </location>
</feature>
<organism evidence="2 3">
    <name type="scientific">Flaviramulus multivorans</name>
    <dbReference type="NCBI Taxonomy" id="1304750"/>
    <lineage>
        <taxon>Bacteria</taxon>
        <taxon>Pseudomonadati</taxon>
        <taxon>Bacteroidota</taxon>
        <taxon>Flavobacteriia</taxon>
        <taxon>Flavobacteriales</taxon>
        <taxon>Flavobacteriaceae</taxon>
        <taxon>Flaviramulus</taxon>
    </lineage>
</organism>
<comment type="caution">
    <text evidence="2">The sequence shown here is derived from an EMBL/GenBank/DDBJ whole genome shotgun (WGS) entry which is preliminary data.</text>
</comment>
<keyword evidence="1" id="KW-1133">Transmembrane helix</keyword>
<keyword evidence="3" id="KW-1185">Reference proteome</keyword>
<keyword evidence="1" id="KW-0812">Transmembrane</keyword>
<gene>
    <name evidence="2" type="ORF">L3X39_09995</name>
</gene>
<name>A0ABS9IK67_9FLAO</name>
<reference evidence="2 3" key="1">
    <citation type="submission" date="2022-01" db="EMBL/GenBank/DDBJ databases">
        <title>Draft genome sequence of Sabulilitoribacter multivorans KCTC 32326.</title>
        <authorList>
            <person name="Oh J.-S."/>
        </authorList>
    </citation>
    <scope>NUCLEOTIDE SEQUENCE [LARGE SCALE GENOMIC DNA]</scope>
    <source>
        <strain evidence="2 3">M-M16</strain>
    </source>
</reference>
<dbReference type="RefSeq" id="WP_237231648.1">
    <property type="nucleotide sequence ID" value="NZ_JAKKDV010000004.1"/>
</dbReference>
<dbReference type="EMBL" id="JAKKDV010000004">
    <property type="protein sequence ID" value="MCF7560966.1"/>
    <property type="molecule type" value="Genomic_DNA"/>
</dbReference>
<accession>A0ABS9IK67</accession>
<protein>
    <submittedName>
        <fullName evidence="2">Uncharacterized protein</fullName>
    </submittedName>
</protein>
<dbReference type="Proteomes" id="UP001200022">
    <property type="component" value="Unassembled WGS sequence"/>
</dbReference>
<sequence>MSFGVVQSAISSIKYNRSLMSKRGRLKKPLLASNKSKKLELKSNEATTFELKMLRDKLRQEHKQIRVKQFTALTIVMIILISVFVYYF</sequence>
<evidence type="ECO:0000256" key="1">
    <source>
        <dbReference type="SAM" id="Phobius"/>
    </source>
</evidence>
<evidence type="ECO:0000313" key="3">
    <source>
        <dbReference type="Proteomes" id="UP001200022"/>
    </source>
</evidence>
<evidence type="ECO:0000313" key="2">
    <source>
        <dbReference type="EMBL" id="MCF7560966.1"/>
    </source>
</evidence>